<feature type="compositionally biased region" description="Low complexity" evidence="7">
    <location>
        <begin position="586"/>
        <end position="606"/>
    </location>
</feature>
<feature type="compositionally biased region" description="Basic and acidic residues" evidence="7">
    <location>
        <begin position="727"/>
        <end position="738"/>
    </location>
</feature>
<feature type="compositionally biased region" description="Basic and acidic residues" evidence="7">
    <location>
        <begin position="500"/>
        <end position="512"/>
    </location>
</feature>
<accession>A0A8S3QHN6</accession>
<dbReference type="GO" id="GO:1901981">
    <property type="term" value="F:phosphatidylinositol phosphate binding"/>
    <property type="evidence" value="ECO:0007669"/>
    <property type="project" value="TreeGrafter"/>
</dbReference>
<feature type="compositionally biased region" description="Polar residues" evidence="7">
    <location>
        <begin position="697"/>
        <end position="724"/>
    </location>
</feature>
<evidence type="ECO:0000256" key="3">
    <source>
        <dbReference type="ARBA" id="ARBA00022753"/>
    </source>
</evidence>
<dbReference type="Proteomes" id="UP000683360">
    <property type="component" value="Unassembled WGS sequence"/>
</dbReference>
<dbReference type="OrthoDB" id="5975050at2759"/>
<feature type="compositionally biased region" description="Polar residues" evidence="7">
    <location>
        <begin position="517"/>
        <end position="537"/>
    </location>
</feature>
<dbReference type="PANTHER" id="PTHR20939">
    <property type="entry name" value="SORTING NEXIN 20, 21"/>
    <property type="match status" value="1"/>
</dbReference>
<feature type="compositionally biased region" description="Polar residues" evidence="7">
    <location>
        <begin position="426"/>
        <end position="435"/>
    </location>
</feature>
<dbReference type="InterPro" id="IPR025874">
    <property type="entry name" value="DZR"/>
</dbReference>
<feature type="domain" description="PX" evidence="8">
    <location>
        <begin position="1530"/>
        <end position="1646"/>
    </location>
</feature>
<dbReference type="PANTHER" id="PTHR20939:SF11">
    <property type="entry name" value="LD12265P"/>
    <property type="match status" value="1"/>
</dbReference>
<feature type="compositionally biased region" description="Polar residues" evidence="7">
    <location>
        <begin position="273"/>
        <end position="297"/>
    </location>
</feature>
<dbReference type="Gene3D" id="1.25.40.10">
    <property type="entry name" value="Tetratricopeptide repeat domain"/>
    <property type="match status" value="1"/>
</dbReference>
<feature type="compositionally biased region" description="Polar residues" evidence="7">
    <location>
        <begin position="485"/>
        <end position="497"/>
    </location>
</feature>
<evidence type="ECO:0000256" key="2">
    <source>
        <dbReference type="ARBA" id="ARBA00022448"/>
    </source>
</evidence>
<keyword evidence="2" id="KW-0813">Transport</keyword>
<keyword evidence="5" id="KW-0446">Lipid-binding</keyword>
<dbReference type="SUPFAM" id="SSF48452">
    <property type="entry name" value="TPR-like"/>
    <property type="match status" value="1"/>
</dbReference>
<evidence type="ECO:0000256" key="5">
    <source>
        <dbReference type="ARBA" id="ARBA00023121"/>
    </source>
</evidence>
<dbReference type="EMBL" id="CAJPWZ010000492">
    <property type="protein sequence ID" value="CAG2194725.1"/>
    <property type="molecule type" value="Genomic_DNA"/>
</dbReference>
<feature type="compositionally biased region" description="Polar residues" evidence="7">
    <location>
        <begin position="407"/>
        <end position="416"/>
    </location>
</feature>
<comment type="caution">
    <text evidence="9">The sequence shown here is derived from an EMBL/GenBank/DDBJ whole genome shotgun (WGS) entry which is preliminary data.</text>
</comment>
<dbReference type="SUPFAM" id="SSF64268">
    <property type="entry name" value="PX domain"/>
    <property type="match status" value="1"/>
</dbReference>
<evidence type="ECO:0000256" key="7">
    <source>
        <dbReference type="SAM" id="MobiDB-lite"/>
    </source>
</evidence>
<dbReference type="Gene3D" id="3.30.1520.10">
    <property type="entry name" value="Phox-like domain"/>
    <property type="match status" value="1"/>
</dbReference>
<proteinExistence type="predicted"/>
<comment type="subcellular location">
    <subcellularLocation>
        <location evidence="1">Early endosome membrane</location>
        <topology evidence="1">Peripheral membrane protein</topology>
        <orientation evidence="1">Cytoplasmic side</orientation>
    </subcellularLocation>
</comment>
<keyword evidence="3" id="KW-0967">Endosome</keyword>
<dbReference type="Pfam" id="PF12773">
    <property type="entry name" value="DZR"/>
    <property type="match status" value="1"/>
</dbReference>
<feature type="region of interest" description="Disordered" evidence="7">
    <location>
        <begin position="69"/>
        <end position="92"/>
    </location>
</feature>
<keyword evidence="6" id="KW-0472">Membrane</keyword>
<dbReference type="PROSITE" id="PS50195">
    <property type="entry name" value="PX"/>
    <property type="match status" value="1"/>
</dbReference>
<sequence length="1772" mass="194674">MFTCPSCESEVKQGQKFCGECGSKIDLSIYLKTAVSICQGLKSDGTQCGTELTTAVKFCPECSPPVPKDINEQVDNDAADGSVEGPTDNASLQHVQESIKITEEAVSKLDTKDPQTPLDSSQPQPIPANMQGAQASPDSLLPSSAGMPEGQASTNSPQSNPSNIPGRQASADSSQSNPASMLGEQVSADSSQPRQANMADGQASTASSQPNPARMPGGKASADSSQPNPASMLGEQVSADSSQPRQANMADGQASTASSQPNPARMPGGKASADSSQPNPANMTGGLASTDSSQPNPANMAGGLASTDSSQPNPANMAGGLASTDSSQPNPANMAGGLASTDSSQPNPANMAGGQASTDSSQPNPANMGGGLASTDSSQPNPANMAGGLASTDSSQPNPANMAGGLASTNSSQPNPANMAGGIASVDSSQPNTANVAGGQASADSSQPCQANMAGEQVPANINIACKIQQNEAKLIESKTNLTQSLTGNQSGKSYSMNKHGLESVHSEEPSKKFKSNTESAEAVQPTNADASEQQQPVFGGGMQDLQKEDVQEGANSELPSKRFEGSFIFPGGKTIESGDNNQNNDGSKQQNNEQQQTIDQSQSNDGQRGANDGNQSKDTEDKNGNSGDTSNKDNAAGNNSVDTSGSDSSEEEVQRKQGSKKGKKGKKNKKKREDKKKERKEESNKRKQKTKDNKNQNENLSQNLETDNNGSKTNETHNTTSGAETPGDKKEEGRKTFADVAGSSAKEGAKPAVNKQGSNSFIDVCFHAIISPTILNPQKDYVVLAFEKYGGGWNNQKYKLQLERPRSDGYIVGTVTVGFPKHMLTGYSSQTYWYNYRVYHAGTSKGDTYEYFYNCREEMSDIGIFRKLSVPKEYLSKGIYHCYDGVVREDPRFGRGLWDNMKASVKKLFGKNDYDKLLIEDTELAIVAFQPAWQLKSMQSNGFNGEEMISQIKHINEGLRKVCVGEIKLYDGGAFDYVFSKVLLQHLETVIHELDVVSRQQLTDEAKSMCLLTAVTLTHIIIEHGIKLETKERRMLCEALLPRPDFENKSSQDVEDLKTFLPKQLKNVSTSVLNFARGLAWWTPDPSWMFCVPVIHFMFKYSVPFENAPPKVDHTNNTPVWWGVNDFGSDHEYFKGKTTWERPKDEIIDKLKPYFEVDYLLPRTMLASMKLEMIHTVVTSHYIPPEISLASSIYYMKDNKNLGLIKKIVQHVAKQCYDDSPDMKSKTHRPAAQVFLTAVDTFDKIQEKLDPNRNKYKELGMTKDEHLTKFHELRVKIVTWLAGEPFKWNEALSLKIPNGRIKDSYIKELADSLRSTLQAKAGRCSHFKFKNIQDERCNLRLGELLSNVFETSWDVKSYTPNVLSDYCQGLLEKFKAIILDCIQQLFKGNIIIKDLMNLSNKWNSFQKLLIALKVDDTDSILAIKNLRIKEYETFKTTFQTVQEFVYYSKHCRAAAVIQIFSKMPLKRLDCNDCHSEEIQDELLADDSDVFDNRSSNLTLEIGLGDRNEEPSTPSSPGCVSIESNRESVGYVNFEVISAERIKDGNSTYVVYQILISGHGIEKTPGILHKRYSDFEKFNVKLRKKFPEIMDSVSFPGKVLVGNFKNETIAKRSRAFEQYLNHLMGLNEIRFSQETKEFFYETEISNANEMIGSKNYSEAISLLEKCLPVQEKLIGTTHVDVIKTLCALVVCYQALKDSERALKYSTIGLSCMEDTKDITYYLPLLHTSIYLHWMLGKEKTHLEAKLGELRDQGIATETNTNLLDTVVKEINS</sequence>
<dbReference type="GO" id="GO:0015031">
    <property type="term" value="P:protein transport"/>
    <property type="evidence" value="ECO:0007669"/>
    <property type="project" value="UniProtKB-KW"/>
</dbReference>
<gene>
    <name evidence="9" type="ORF">MEDL_9724</name>
</gene>
<dbReference type="InterPro" id="IPR036871">
    <property type="entry name" value="PX_dom_sf"/>
</dbReference>
<feature type="compositionally biased region" description="Basic and acidic residues" evidence="7">
    <location>
        <begin position="676"/>
        <end position="696"/>
    </location>
</feature>
<evidence type="ECO:0000256" key="4">
    <source>
        <dbReference type="ARBA" id="ARBA00022927"/>
    </source>
</evidence>
<keyword evidence="4" id="KW-0653">Protein transport</keyword>
<evidence type="ECO:0000259" key="8">
    <source>
        <dbReference type="PROSITE" id="PS50195"/>
    </source>
</evidence>
<feature type="compositionally biased region" description="Polar residues" evidence="7">
    <location>
        <begin position="202"/>
        <end position="211"/>
    </location>
</feature>
<dbReference type="InterPro" id="IPR011990">
    <property type="entry name" value="TPR-like_helical_dom_sf"/>
</dbReference>
<evidence type="ECO:0000256" key="6">
    <source>
        <dbReference type="ARBA" id="ARBA00023136"/>
    </source>
</evidence>
<protein>
    <submittedName>
        <fullName evidence="9">SNX21</fullName>
    </submittedName>
</protein>
<feature type="region of interest" description="Disordered" evidence="7">
    <location>
        <begin position="108"/>
        <end position="451"/>
    </location>
</feature>
<feature type="region of interest" description="Disordered" evidence="7">
    <location>
        <begin position="485"/>
        <end position="755"/>
    </location>
</feature>
<dbReference type="SMART" id="SM00312">
    <property type="entry name" value="PX"/>
    <property type="match status" value="1"/>
</dbReference>
<organism evidence="9 10">
    <name type="scientific">Mytilus edulis</name>
    <name type="common">Blue mussel</name>
    <dbReference type="NCBI Taxonomy" id="6550"/>
    <lineage>
        <taxon>Eukaryota</taxon>
        <taxon>Metazoa</taxon>
        <taxon>Spiralia</taxon>
        <taxon>Lophotrochozoa</taxon>
        <taxon>Mollusca</taxon>
        <taxon>Bivalvia</taxon>
        <taxon>Autobranchia</taxon>
        <taxon>Pteriomorphia</taxon>
        <taxon>Mytilida</taxon>
        <taxon>Mytiloidea</taxon>
        <taxon>Mytilidae</taxon>
        <taxon>Mytilinae</taxon>
        <taxon>Mytilus</taxon>
    </lineage>
</organism>
<keyword evidence="10" id="KW-1185">Reference proteome</keyword>
<evidence type="ECO:0000256" key="1">
    <source>
        <dbReference type="ARBA" id="ARBA00004469"/>
    </source>
</evidence>
<evidence type="ECO:0000313" key="10">
    <source>
        <dbReference type="Proteomes" id="UP000683360"/>
    </source>
</evidence>
<dbReference type="GO" id="GO:0031901">
    <property type="term" value="C:early endosome membrane"/>
    <property type="evidence" value="ECO:0007669"/>
    <property type="project" value="UniProtKB-SubCell"/>
</dbReference>
<evidence type="ECO:0000313" key="9">
    <source>
        <dbReference type="EMBL" id="CAG2194725.1"/>
    </source>
</evidence>
<feature type="compositionally biased region" description="Polar residues" evidence="7">
    <location>
        <begin position="625"/>
        <end position="648"/>
    </location>
</feature>
<dbReference type="InterPro" id="IPR001683">
    <property type="entry name" value="PX_dom"/>
</dbReference>
<feature type="compositionally biased region" description="Polar residues" evidence="7">
    <location>
        <begin position="355"/>
        <end position="365"/>
    </location>
</feature>
<dbReference type="InterPro" id="IPR039937">
    <property type="entry name" value="SNX20/SNX21"/>
</dbReference>
<feature type="compositionally biased region" description="Basic residues" evidence="7">
    <location>
        <begin position="658"/>
        <end position="675"/>
    </location>
</feature>
<dbReference type="Pfam" id="PF00787">
    <property type="entry name" value="PX"/>
    <property type="match status" value="1"/>
</dbReference>
<feature type="compositionally biased region" description="Polar residues" evidence="7">
    <location>
        <begin position="253"/>
        <end position="262"/>
    </location>
</feature>
<feature type="compositionally biased region" description="Polar residues" evidence="7">
    <location>
        <begin position="151"/>
        <end position="179"/>
    </location>
</feature>
<reference evidence="9" key="1">
    <citation type="submission" date="2021-03" db="EMBL/GenBank/DDBJ databases">
        <authorList>
            <person name="Bekaert M."/>
        </authorList>
    </citation>
    <scope>NUCLEOTIDE SEQUENCE</scope>
</reference>
<name>A0A8S3QHN6_MYTED</name>